<feature type="signal peptide" evidence="1">
    <location>
        <begin position="1"/>
        <end position="25"/>
    </location>
</feature>
<keyword evidence="1" id="KW-0732">Signal</keyword>
<sequence>MNRTIRIGGAAATVLALLVSMIAGGAGSAAAAAPPADGVVVDVTNTVFLVPTPPQRVKVYADGRIITNGDSPGGLVQLRGTRADVADLRAIAERVLRNRPAVDTRAVIMDGSAVTATVVAADGTVLRTQLDNPQPRGWPALGDLSYDLRKRILTIPGERTPYLEQR</sequence>
<protein>
    <submittedName>
        <fullName evidence="2">Uncharacterized protein</fullName>
    </submittedName>
</protein>
<accession>A0AA90NJ39</accession>
<name>A0AA90NJ39_9ACTN</name>
<evidence type="ECO:0000313" key="3">
    <source>
        <dbReference type="Proteomes" id="UP001178281"/>
    </source>
</evidence>
<keyword evidence="3" id="KW-1185">Reference proteome</keyword>
<feature type="chain" id="PRO_5041677251" evidence="1">
    <location>
        <begin position="26"/>
        <end position="166"/>
    </location>
</feature>
<proteinExistence type="predicted"/>
<dbReference type="EMBL" id="JAUTIX010000007">
    <property type="protein sequence ID" value="MDP0399630.1"/>
    <property type="molecule type" value="Genomic_DNA"/>
</dbReference>
<evidence type="ECO:0000256" key="1">
    <source>
        <dbReference type="SAM" id="SignalP"/>
    </source>
</evidence>
<evidence type="ECO:0000313" key="2">
    <source>
        <dbReference type="EMBL" id="MDP0399630.1"/>
    </source>
</evidence>
<comment type="caution">
    <text evidence="2">The sequence shown here is derived from an EMBL/GenBank/DDBJ whole genome shotgun (WGS) entry which is preliminary data.</text>
</comment>
<dbReference type="RefSeq" id="WP_220657204.1">
    <property type="nucleotide sequence ID" value="NZ_BAAAII010000008.1"/>
</dbReference>
<reference evidence="2" key="1">
    <citation type="submission" date="2023-08" db="EMBL/GenBank/DDBJ databases">
        <title>The draft genome of Tsukamurella strandjordii strain 050030.</title>
        <authorList>
            <person name="Zhao F."/>
            <person name="Feng Y."/>
            <person name="Zong Z."/>
        </authorList>
    </citation>
    <scope>NUCLEOTIDE SEQUENCE</scope>
    <source>
        <strain evidence="2">050030</strain>
    </source>
</reference>
<dbReference type="AlphaFoldDB" id="A0AA90NJ39"/>
<organism evidence="2 3">
    <name type="scientific">Tsukamurella strandjordii</name>
    <dbReference type="NCBI Taxonomy" id="147577"/>
    <lineage>
        <taxon>Bacteria</taxon>
        <taxon>Bacillati</taxon>
        <taxon>Actinomycetota</taxon>
        <taxon>Actinomycetes</taxon>
        <taxon>Mycobacteriales</taxon>
        <taxon>Tsukamurellaceae</taxon>
        <taxon>Tsukamurella</taxon>
    </lineage>
</organism>
<dbReference type="Proteomes" id="UP001178281">
    <property type="component" value="Unassembled WGS sequence"/>
</dbReference>
<gene>
    <name evidence="2" type="ORF">Q7X28_17035</name>
</gene>